<evidence type="ECO:0000256" key="2">
    <source>
        <dbReference type="ARBA" id="ARBA00006679"/>
    </source>
</evidence>
<dbReference type="PANTHER" id="PTHR33452">
    <property type="entry name" value="OXIDOREDUCTASE CATD-RELATED"/>
    <property type="match status" value="1"/>
</dbReference>
<accession>A0A934S6J9</accession>
<dbReference type="Pfam" id="PF07681">
    <property type="entry name" value="DoxX"/>
    <property type="match status" value="1"/>
</dbReference>
<feature type="transmembrane region" description="Helical" evidence="7">
    <location>
        <begin position="12"/>
        <end position="33"/>
    </location>
</feature>
<gene>
    <name evidence="8" type="ORF">JIN85_14195</name>
</gene>
<reference evidence="8" key="1">
    <citation type="submission" date="2021-01" db="EMBL/GenBank/DDBJ databases">
        <title>Modified the classification status of verrucomicrobia.</title>
        <authorList>
            <person name="Feng X."/>
        </authorList>
    </citation>
    <scope>NUCLEOTIDE SEQUENCE</scope>
    <source>
        <strain evidence="8">KCTC 22041</strain>
    </source>
</reference>
<dbReference type="AlphaFoldDB" id="A0A934S6J9"/>
<dbReference type="InterPro" id="IPR051907">
    <property type="entry name" value="DoxX-like_oxidoreductase"/>
</dbReference>
<comment type="similarity">
    <text evidence="2">Belongs to the DoxX family.</text>
</comment>
<feature type="transmembrane region" description="Helical" evidence="7">
    <location>
        <begin position="53"/>
        <end position="71"/>
    </location>
</feature>
<name>A0A934S6J9_9BACT</name>
<dbReference type="Proteomes" id="UP000603141">
    <property type="component" value="Unassembled WGS sequence"/>
</dbReference>
<organism evidence="8 9">
    <name type="scientific">Luteolibacter pohnpeiensis</name>
    <dbReference type="NCBI Taxonomy" id="454153"/>
    <lineage>
        <taxon>Bacteria</taxon>
        <taxon>Pseudomonadati</taxon>
        <taxon>Verrucomicrobiota</taxon>
        <taxon>Verrucomicrobiia</taxon>
        <taxon>Verrucomicrobiales</taxon>
        <taxon>Verrucomicrobiaceae</taxon>
        <taxon>Luteolibacter</taxon>
    </lineage>
</organism>
<comment type="subcellular location">
    <subcellularLocation>
        <location evidence="1">Cell membrane</location>
        <topology evidence="1">Multi-pass membrane protein</topology>
    </subcellularLocation>
</comment>
<evidence type="ECO:0000313" key="9">
    <source>
        <dbReference type="Proteomes" id="UP000603141"/>
    </source>
</evidence>
<dbReference type="RefSeq" id="WP_200271846.1">
    <property type="nucleotide sequence ID" value="NZ_JAENIJ010000023.1"/>
</dbReference>
<evidence type="ECO:0000256" key="6">
    <source>
        <dbReference type="ARBA" id="ARBA00023136"/>
    </source>
</evidence>
<evidence type="ECO:0000256" key="4">
    <source>
        <dbReference type="ARBA" id="ARBA00022692"/>
    </source>
</evidence>
<evidence type="ECO:0000256" key="1">
    <source>
        <dbReference type="ARBA" id="ARBA00004651"/>
    </source>
</evidence>
<feature type="transmembrane region" description="Helical" evidence="7">
    <location>
        <begin position="78"/>
        <end position="98"/>
    </location>
</feature>
<sequence>MMKSILKRGEDLQRLGQDLVLLFLRLLVGWQLILTGKGKLTHIDQFSTFFESLHIPAPTVHVVAIGLIEALGGFALLLGFFARGAALFISLAMIGAYLTAHRDEAFGSPGDFVDAAPFPYLTVALVVLVFGAGGISLDRARTSLLANKRQITQSATD</sequence>
<evidence type="ECO:0000256" key="7">
    <source>
        <dbReference type="SAM" id="Phobius"/>
    </source>
</evidence>
<keyword evidence="5 7" id="KW-1133">Transmembrane helix</keyword>
<keyword evidence="4 7" id="KW-0812">Transmembrane</keyword>
<keyword evidence="9" id="KW-1185">Reference proteome</keyword>
<feature type="transmembrane region" description="Helical" evidence="7">
    <location>
        <begin position="118"/>
        <end position="137"/>
    </location>
</feature>
<proteinExistence type="inferred from homology"/>
<evidence type="ECO:0000313" key="8">
    <source>
        <dbReference type="EMBL" id="MBK1883571.1"/>
    </source>
</evidence>
<dbReference type="InterPro" id="IPR032808">
    <property type="entry name" value="DoxX"/>
</dbReference>
<dbReference type="PANTHER" id="PTHR33452:SF1">
    <property type="entry name" value="INNER MEMBRANE PROTEIN YPHA-RELATED"/>
    <property type="match status" value="1"/>
</dbReference>
<dbReference type="EMBL" id="JAENIJ010000023">
    <property type="protein sequence ID" value="MBK1883571.1"/>
    <property type="molecule type" value="Genomic_DNA"/>
</dbReference>
<comment type="caution">
    <text evidence="8">The sequence shown here is derived from an EMBL/GenBank/DDBJ whole genome shotgun (WGS) entry which is preliminary data.</text>
</comment>
<protein>
    <submittedName>
        <fullName evidence="8">DoxX family protein</fullName>
    </submittedName>
</protein>
<evidence type="ECO:0000256" key="3">
    <source>
        <dbReference type="ARBA" id="ARBA00022475"/>
    </source>
</evidence>
<evidence type="ECO:0000256" key="5">
    <source>
        <dbReference type="ARBA" id="ARBA00022989"/>
    </source>
</evidence>
<keyword evidence="6 7" id="KW-0472">Membrane</keyword>
<dbReference type="GO" id="GO:0005886">
    <property type="term" value="C:plasma membrane"/>
    <property type="evidence" value="ECO:0007669"/>
    <property type="project" value="UniProtKB-SubCell"/>
</dbReference>
<keyword evidence="3" id="KW-1003">Cell membrane</keyword>